<dbReference type="Pfam" id="PF03186">
    <property type="entry name" value="CobD_Cbib"/>
    <property type="match status" value="1"/>
</dbReference>
<keyword evidence="5 9" id="KW-0169">Cobalamin biosynthesis</keyword>
<evidence type="ECO:0000256" key="8">
    <source>
        <dbReference type="ARBA" id="ARBA00023136"/>
    </source>
</evidence>
<dbReference type="GO" id="GO:0005886">
    <property type="term" value="C:plasma membrane"/>
    <property type="evidence" value="ECO:0007669"/>
    <property type="project" value="UniProtKB-SubCell"/>
</dbReference>
<evidence type="ECO:0000313" key="11">
    <source>
        <dbReference type="Proteomes" id="UP001165427"/>
    </source>
</evidence>
<evidence type="ECO:0000256" key="9">
    <source>
        <dbReference type="HAMAP-Rule" id="MF_00024"/>
    </source>
</evidence>
<dbReference type="PANTHER" id="PTHR34308:SF1">
    <property type="entry name" value="COBALAMIN BIOSYNTHESIS PROTEIN CBIB"/>
    <property type="match status" value="1"/>
</dbReference>
<protein>
    <recommendedName>
        <fullName evidence="9">Cobalamin biosynthesis protein CobD</fullName>
    </recommendedName>
</protein>
<dbReference type="RefSeq" id="WP_246903627.1">
    <property type="nucleotide sequence ID" value="NZ_JALJRB010000004.1"/>
</dbReference>
<keyword evidence="11" id="KW-1185">Reference proteome</keyword>
<comment type="subcellular location">
    <subcellularLocation>
        <location evidence="1 9">Cell membrane</location>
        <topology evidence="1 9">Multi-pass membrane protein</topology>
    </subcellularLocation>
</comment>
<comment type="similarity">
    <text evidence="3 9">Belongs to the CobD/CbiB family.</text>
</comment>
<feature type="transmembrane region" description="Helical" evidence="9">
    <location>
        <begin position="289"/>
        <end position="314"/>
    </location>
</feature>
<reference evidence="10" key="1">
    <citation type="submission" date="2022-04" db="EMBL/GenBank/DDBJ databases">
        <title>Desulfatitalea alkaliphila sp. nov., a novel anaerobic sulfate-reducing bacterium isolated from terrestrial mud volcano, Taman Peninsula, Russia.</title>
        <authorList>
            <person name="Khomyakova M.A."/>
            <person name="Merkel A.Y."/>
            <person name="Slobodkin A.I."/>
        </authorList>
    </citation>
    <scope>NUCLEOTIDE SEQUENCE</scope>
    <source>
        <strain evidence="10">M08but</strain>
    </source>
</reference>
<keyword evidence="7 9" id="KW-1133">Transmembrane helix</keyword>
<evidence type="ECO:0000256" key="1">
    <source>
        <dbReference type="ARBA" id="ARBA00004651"/>
    </source>
</evidence>
<evidence type="ECO:0000313" key="10">
    <source>
        <dbReference type="EMBL" id="MCJ8499936.1"/>
    </source>
</evidence>
<dbReference type="EMBL" id="JALJRB010000004">
    <property type="protein sequence ID" value="MCJ8499936.1"/>
    <property type="molecule type" value="Genomic_DNA"/>
</dbReference>
<evidence type="ECO:0000256" key="2">
    <source>
        <dbReference type="ARBA" id="ARBA00004953"/>
    </source>
</evidence>
<dbReference type="PANTHER" id="PTHR34308">
    <property type="entry name" value="COBALAMIN BIOSYNTHESIS PROTEIN CBIB"/>
    <property type="match status" value="1"/>
</dbReference>
<dbReference type="NCBIfam" id="TIGR00380">
    <property type="entry name" value="cobal_cbiB"/>
    <property type="match status" value="1"/>
</dbReference>
<dbReference type="InterPro" id="IPR004485">
    <property type="entry name" value="Cobalamin_biosynth_CobD/CbiB"/>
</dbReference>
<accession>A0AA41UK23</accession>
<name>A0AA41UK23_9BACT</name>
<evidence type="ECO:0000256" key="5">
    <source>
        <dbReference type="ARBA" id="ARBA00022573"/>
    </source>
</evidence>
<evidence type="ECO:0000256" key="6">
    <source>
        <dbReference type="ARBA" id="ARBA00022692"/>
    </source>
</evidence>
<organism evidence="10 11">
    <name type="scientific">Desulfatitalea alkaliphila</name>
    <dbReference type="NCBI Taxonomy" id="2929485"/>
    <lineage>
        <taxon>Bacteria</taxon>
        <taxon>Pseudomonadati</taxon>
        <taxon>Thermodesulfobacteriota</taxon>
        <taxon>Desulfobacteria</taxon>
        <taxon>Desulfobacterales</taxon>
        <taxon>Desulfosarcinaceae</taxon>
        <taxon>Desulfatitalea</taxon>
    </lineage>
</organism>
<comment type="caution">
    <text evidence="10">The sequence shown here is derived from an EMBL/GenBank/DDBJ whole genome shotgun (WGS) entry which is preliminary data.</text>
</comment>
<dbReference type="GO" id="GO:0015420">
    <property type="term" value="F:ABC-type vitamin B12 transporter activity"/>
    <property type="evidence" value="ECO:0007669"/>
    <property type="project" value="UniProtKB-UniRule"/>
</dbReference>
<proteinExistence type="inferred from homology"/>
<evidence type="ECO:0000256" key="3">
    <source>
        <dbReference type="ARBA" id="ARBA00006263"/>
    </source>
</evidence>
<dbReference type="Proteomes" id="UP001165427">
    <property type="component" value="Unassembled WGS sequence"/>
</dbReference>
<evidence type="ECO:0000256" key="4">
    <source>
        <dbReference type="ARBA" id="ARBA00022475"/>
    </source>
</evidence>
<dbReference type="GO" id="GO:0009236">
    <property type="term" value="P:cobalamin biosynthetic process"/>
    <property type="evidence" value="ECO:0007669"/>
    <property type="project" value="UniProtKB-UniRule"/>
</dbReference>
<comment type="caution">
    <text evidence="9">Lacks conserved residue(s) required for the propagation of feature annotation.</text>
</comment>
<comment type="function">
    <text evidence="9">Converts cobyric acid to cobinamide by the addition of aminopropanol on the F carboxylic group.</text>
</comment>
<feature type="transmembrane region" description="Helical" evidence="9">
    <location>
        <begin position="81"/>
        <end position="97"/>
    </location>
</feature>
<evidence type="ECO:0000256" key="7">
    <source>
        <dbReference type="ARBA" id="ARBA00022989"/>
    </source>
</evidence>
<keyword evidence="6 9" id="KW-0812">Transmembrane</keyword>
<comment type="pathway">
    <text evidence="2 9">Cofactor biosynthesis; adenosylcobalamin biosynthesis.</text>
</comment>
<keyword evidence="4 9" id="KW-1003">Cell membrane</keyword>
<gene>
    <name evidence="10" type="primary">cbiB</name>
    <name evidence="9" type="synonym">cobD</name>
    <name evidence="10" type="ORF">MRX98_05070</name>
</gene>
<dbReference type="AlphaFoldDB" id="A0AA41UK23"/>
<sequence length="320" mass="33532">MIDPLLQIWLALALDGCLGDARRWPHPVRFIGRTALALEGPARRWIPSPRLAGAVVAFLVVAGTMALTGLLLLVARRLSPLAGDLFSILLFYFAFAARDLADHALAVARPLMAGDTITARQRVAWLVGRDTDALDAAGVSRATVESVAENTVDGVLAPLFFAFCFGPVGAWGYKAASTLDSTFGYRNARYRLFGWASARLDDAANFLPARLGLLCIALAAACDGGSARRVLHIGRRDSRAHASPNAGYPEAAFAAALGVQLGGAVMRAGVRQEMPVMGDPGPSPDHGHIAAAVALMVRTTLVGALLGTVVTIAWRAGGGS</sequence>
<dbReference type="HAMAP" id="MF_00024">
    <property type="entry name" value="CobD_CbiB"/>
    <property type="match status" value="1"/>
</dbReference>
<dbReference type="GO" id="GO:0048472">
    <property type="term" value="F:threonine-phosphate decarboxylase activity"/>
    <property type="evidence" value="ECO:0007669"/>
    <property type="project" value="InterPro"/>
</dbReference>
<feature type="transmembrane region" description="Helical" evidence="9">
    <location>
        <begin position="51"/>
        <end position="74"/>
    </location>
</feature>
<keyword evidence="8 9" id="KW-0472">Membrane</keyword>